<dbReference type="AlphaFoldDB" id="A0A8T0UMZ9"/>
<comment type="caution">
    <text evidence="1">The sequence shown here is derived from an EMBL/GenBank/DDBJ whole genome shotgun (WGS) entry which is preliminary data.</text>
</comment>
<accession>A0A8T0UMZ9</accession>
<evidence type="ECO:0000313" key="1">
    <source>
        <dbReference type="EMBL" id="KAG2622153.1"/>
    </source>
</evidence>
<proteinExistence type="predicted"/>
<sequence length="35" mass="4096">MHHVAPRTSSPADRTVVKTRFNSCFRICFTYQNHS</sequence>
<keyword evidence="2" id="KW-1185">Reference proteome</keyword>
<protein>
    <submittedName>
        <fullName evidence="1">Uncharacterized protein</fullName>
    </submittedName>
</protein>
<reference evidence="1" key="1">
    <citation type="submission" date="2020-05" db="EMBL/GenBank/DDBJ databases">
        <title>WGS assembly of Panicum virgatum.</title>
        <authorList>
            <person name="Lovell J.T."/>
            <person name="Jenkins J."/>
            <person name="Shu S."/>
            <person name="Juenger T.E."/>
            <person name="Schmutz J."/>
        </authorList>
    </citation>
    <scope>NUCLEOTIDE SEQUENCE</scope>
    <source>
        <strain evidence="1">AP13</strain>
    </source>
</reference>
<evidence type="ECO:0000313" key="2">
    <source>
        <dbReference type="Proteomes" id="UP000823388"/>
    </source>
</evidence>
<organism evidence="1 2">
    <name type="scientific">Panicum virgatum</name>
    <name type="common">Blackwell switchgrass</name>
    <dbReference type="NCBI Taxonomy" id="38727"/>
    <lineage>
        <taxon>Eukaryota</taxon>
        <taxon>Viridiplantae</taxon>
        <taxon>Streptophyta</taxon>
        <taxon>Embryophyta</taxon>
        <taxon>Tracheophyta</taxon>
        <taxon>Spermatophyta</taxon>
        <taxon>Magnoliopsida</taxon>
        <taxon>Liliopsida</taxon>
        <taxon>Poales</taxon>
        <taxon>Poaceae</taxon>
        <taxon>PACMAD clade</taxon>
        <taxon>Panicoideae</taxon>
        <taxon>Panicodae</taxon>
        <taxon>Paniceae</taxon>
        <taxon>Panicinae</taxon>
        <taxon>Panicum</taxon>
        <taxon>Panicum sect. Hiantes</taxon>
    </lineage>
</organism>
<gene>
    <name evidence="1" type="ORF">PVAP13_3NG281141</name>
</gene>
<dbReference type="EMBL" id="CM029042">
    <property type="protein sequence ID" value="KAG2622153.1"/>
    <property type="molecule type" value="Genomic_DNA"/>
</dbReference>
<name>A0A8T0UMZ9_PANVG</name>
<dbReference type="Proteomes" id="UP000823388">
    <property type="component" value="Chromosome 3N"/>
</dbReference>